<accession>A0A1M6K5L4</accession>
<name>A0A1M6K5L4_PARC5</name>
<dbReference type="RefSeq" id="WP_073146588.1">
    <property type="nucleotide sequence ID" value="NZ_FRAG01000002.1"/>
</dbReference>
<evidence type="ECO:0000313" key="2">
    <source>
        <dbReference type="Proteomes" id="UP000184465"/>
    </source>
</evidence>
<gene>
    <name evidence="1" type="ORF">SAMN02745912_00273</name>
</gene>
<reference evidence="1 2" key="1">
    <citation type="submission" date="2016-11" db="EMBL/GenBank/DDBJ databases">
        <authorList>
            <person name="Jaros S."/>
            <person name="Januszkiewicz K."/>
            <person name="Wedrychowicz H."/>
        </authorList>
    </citation>
    <scope>NUCLEOTIDE SEQUENCE [LARGE SCALE GENOMIC DNA]</scope>
    <source>
        <strain evidence="1 2">DSM 15212</strain>
    </source>
</reference>
<organism evidence="1 2">
    <name type="scientific">Paramaledivibacter caminithermalis (strain DSM 15212 / CIP 107654 / DViRD3)</name>
    <name type="common">Clostridium caminithermale</name>
    <dbReference type="NCBI Taxonomy" id="1121301"/>
    <lineage>
        <taxon>Bacteria</taxon>
        <taxon>Bacillati</taxon>
        <taxon>Bacillota</taxon>
        <taxon>Clostridia</taxon>
        <taxon>Peptostreptococcales</taxon>
        <taxon>Caminicellaceae</taxon>
        <taxon>Paramaledivibacter</taxon>
    </lineage>
</organism>
<sequence>MPTIALAGFAVGLRKSLSEKDYCVLDLMQFGDNQKPSEVIQLISYDNEINNWLNNNYNNGEIKAISTICYETTGKRGLLYSLEKIDYFGGVGQVGAVTINLPERLLDKVKQEKDVNELVANLLEEHYKQKEQVQDEA</sequence>
<proteinExistence type="predicted"/>
<dbReference type="AlphaFoldDB" id="A0A1M6K5L4"/>
<dbReference type="Proteomes" id="UP000184465">
    <property type="component" value="Unassembled WGS sequence"/>
</dbReference>
<protein>
    <submittedName>
        <fullName evidence="1">Uncharacterized protein</fullName>
    </submittedName>
</protein>
<keyword evidence="2" id="KW-1185">Reference proteome</keyword>
<dbReference type="STRING" id="1121301.SAMN02745912_00273"/>
<evidence type="ECO:0000313" key="1">
    <source>
        <dbReference type="EMBL" id="SHJ54232.1"/>
    </source>
</evidence>
<dbReference type="EMBL" id="FRAG01000002">
    <property type="protein sequence ID" value="SHJ54232.1"/>
    <property type="molecule type" value="Genomic_DNA"/>
</dbReference>